<dbReference type="Proteomes" id="UP000662783">
    <property type="component" value="Chromosome"/>
</dbReference>
<dbReference type="InterPro" id="IPR019863">
    <property type="entry name" value="Motility-assoc_ABC-rel_GldG"/>
</dbReference>
<accession>A0A975A0R2</accession>
<keyword evidence="1" id="KW-1133">Transmembrane helix</keyword>
<feature type="transmembrane region" description="Helical" evidence="1">
    <location>
        <begin position="528"/>
        <end position="548"/>
    </location>
</feature>
<dbReference type="Pfam" id="PF09822">
    <property type="entry name" value="ABC_transp_aux"/>
    <property type="match status" value="1"/>
</dbReference>
<keyword evidence="1" id="KW-0812">Transmembrane</keyword>
<dbReference type="EMBL" id="CP070608">
    <property type="protein sequence ID" value="QSE97076.1"/>
    <property type="molecule type" value="Genomic_DNA"/>
</dbReference>
<dbReference type="NCBIfam" id="TIGR03521">
    <property type="entry name" value="GldG"/>
    <property type="match status" value="1"/>
</dbReference>
<dbReference type="Pfam" id="PF23357">
    <property type="entry name" value="DUF7088"/>
    <property type="match status" value="1"/>
</dbReference>
<keyword evidence="5" id="KW-1185">Reference proteome</keyword>
<evidence type="ECO:0000259" key="3">
    <source>
        <dbReference type="Pfam" id="PF23357"/>
    </source>
</evidence>
<feature type="transmembrane region" description="Helical" evidence="1">
    <location>
        <begin position="12"/>
        <end position="33"/>
    </location>
</feature>
<evidence type="ECO:0000256" key="1">
    <source>
        <dbReference type="SAM" id="Phobius"/>
    </source>
</evidence>
<protein>
    <submittedName>
        <fullName evidence="4">Gliding motility-associated ABC transporter substrate-binding protein GldG</fullName>
    </submittedName>
</protein>
<feature type="domain" description="ABC-type uncharacterised transport system" evidence="2">
    <location>
        <begin position="196"/>
        <end position="495"/>
    </location>
</feature>
<name>A0A975A0R2_9BACT</name>
<dbReference type="InterPro" id="IPR019196">
    <property type="entry name" value="ABC_transp_unknown"/>
</dbReference>
<dbReference type="RefSeq" id="WP_205721589.1">
    <property type="nucleotide sequence ID" value="NZ_CP070608.1"/>
</dbReference>
<keyword evidence="1" id="KW-0472">Membrane</keyword>
<feature type="domain" description="DUF7088" evidence="3">
    <location>
        <begin position="40"/>
        <end position="150"/>
    </location>
</feature>
<evidence type="ECO:0000313" key="4">
    <source>
        <dbReference type="EMBL" id="QSE97076.1"/>
    </source>
</evidence>
<evidence type="ECO:0000313" key="5">
    <source>
        <dbReference type="Proteomes" id="UP000662783"/>
    </source>
</evidence>
<dbReference type="AlphaFoldDB" id="A0A975A0R2"/>
<dbReference type="InterPro" id="IPR055396">
    <property type="entry name" value="DUF7088"/>
</dbReference>
<reference evidence="4" key="1">
    <citation type="submission" date="2021-02" db="EMBL/GenBank/DDBJ databases">
        <title>Fulvivirga sp. S481 isolated from sea water.</title>
        <authorList>
            <person name="Bae S.S."/>
            <person name="Baek K."/>
        </authorList>
    </citation>
    <scope>NUCLEOTIDE SEQUENCE</scope>
    <source>
        <strain evidence="4">S481</strain>
    </source>
</reference>
<evidence type="ECO:0000259" key="2">
    <source>
        <dbReference type="Pfam" id="PF09822"/>
    </source>
</evidence>
<organism evidence="4 5">
    <name type="scientific">Fulvivirga lutea</name>
    <dbReference type="NCBI Taxonomy" id="2810512"/>
    <lineage>
        <taxon>Bacteria</taxon>
        <taxon>Pseudomonadati</taxon>
        <taxon>Bacteroidota</taxon>
        <taxon>Cytophagia</taxon>
        <taxon>Cytophagales</taxon>
        <taxon>Fulvivirgaceae</taxon>
        <taxon>Fulvivirga</taxon>
    </lineage>
</organism>
<proteinExistence type="predicted"/>
<sequence>MVNLESKRLEDILRLLIGLTLIVWVNVLSSQFFERIDLTEEKRYTIKEATKEMLSGLDDKVYVEVFLAGKLNSSFTRFQRSIRETLEEFQVYSDNKVQFTFTDPSSALNEKARNEFMQNIMARGIQPTRVFEENDGASQSKLIFPGAVISYGGAEEGVMLLGGNRSATAEEKINQSIEGIEYALASTIYNLASIERKSVGIVKGHDELSELEMSSLLVSLRASYVVRDVSLQNEVENTDALFIAKPTTKFSETEKYHLDQYLMSGGKVFMMLDKLQANMDSASNMANYSFPYDLNLDDQLFKYGVRINNDLIQDFSAASYPVNVSAVGDEPQIKLLKWWFYPILNRFGDHVITKNLFGVLGKFVSTIDTVKADGVKKTPLIYTSDYSRTMTAPVNVSLQDLRKQVTPEMFGKSQLPVAYLLEGQFNSLYKNRFKPKGVNTSEFVEVSSKDAKLIVVSDGDLARNDINPKTGSPQPLGYDPFTQTTYANEDFILNAINYLVDDQGLITARGKEVKIRPLNKVKIKEEKLYWQLLNIVLPIVLVIVYGLLRYILRKRKYTGFKTD</sequence>
<dbReference type="KEGG" id="fuv:JR347_16000"/>
<gene>
    <name evidence="4" type="primary">gldG</name>
    <name evidence="4" type="ORF">JR347_16000</name>
</gene>